<dbReference type="EMBL" id="FOHX01000023">
    <property type="protein sequence ID" value="SEU44423.1"/>
    <property type="molecule type" value="Genomic_DNA"/>
</dbReference>
<protein>
    <submittedName>
        <fullName evidence="1">Predicted DNA-binding protein, MmcQ/YjbR family</fullName>
    </submittedName>
</protein>
<reference evidence="1 2" key="1">
    <citation type="submission" date="2016-10" db="EMBL/GenBank/DDBJ databases">
        <authorList>
            <person name="de Groot N.N."/>
        </authorList>
    </citation>
    <scope>NUCLEOTIDE SEQUENCE [LARGE SCALE GENOMIC DNA]</scope>
    <source>
        <strain evidence="1 2">CGMCC 4.5598</strain>
    </source>
</reference>
<accession>A0A1I0LRU0</accession>
<dbReference type="SUPFAM" id="SSF142906">
    <property type="entry name" value="YjbR-like"/>
    <property type="match status" value="1"/>
</dbReference>
<proteinExistence type="predicted"/>
<dbReference type="AlphaFoldDB" id="A0A1I0LRU0"/>
<keyword evidence="1" id="KW-0238">DNA-binding</keyword>
<dbReference type="GO" id="GO:0003677">
    <property type="term" value="F:DNA binding"/>
    <property type="evidence" value="ECO:0007669"/>
    <property type="project" value="UniProtKB-KW"/>
</dbReference>
<evidence type="ECO:0000313" key="1">
    <source>
        <dbReference type="EMBL" id="SEU44423.1"/>
    </source>
</evidence>
<dbReference type="OrthoDB" id="8479417at2"/>
<dbReference type="Pfam" id="PF04237">
    <property type="entry name" value="YjbR"/>
    <property type="match status" value="1"/>
</dbReference>
<organism evidence="1 2">
    <name type="scientific">Nonomuraea wenchangensis</name>
    <dbReference type="NCBI Taxonomy" id="568860"/>
    <lineage>
        <taxon>Bacteria</taxon>
        <taxon>Bacillati</taxon>
        <taxon>Actinomycetota</taxon>
        <taxon>Actinomycetes</taxon>
        <taxon>Streptosporangiales</taxon>
        <taxon>Streptosporangiaceae</taxon>
        <taxon>Nonomuraea</taxon>
    </lineage>
</organism>
<dbReference type="InterPro" id="IPR038056">
    <property type="entry name" value="YjbR-like_sf"/>
</dbReference>
<dbReference type="InterPro" id="IPR058532">
    <property type="entry name" value="YjbR/MT2646/Rv2570-like"/>
</dbReference>
<gene>
    <name evidence="1" type="ORF">SAMN05421811_12327</name>
</gene>
<evidence type="ECO:0000313" key="2">
    <source>
        <dbReference type="Proteomes" id="UP000199361"/>
    </source>
</evidence>
<keyword evidence="2" id="KW-1185">Reference proteome</keyword>
<dbReference type="STRING" id="568860.SAMN05421811_12327"/>
<name>A0A1I0LRU0_9ACTN</name>
<sequence>MIDDEVAARLRDICLGLPETEEQPFGGHTAPSFRVRGKLFVMTSEDGRSMTFKAGPGVQEALVGSQPERFFVPPYVGAKGWVGAWLTAVHDWDELDELIRDSYRLVAPRRLAALLDG</sequence>
<dbReference type="Gene3D" id="3.90.1150.30">
    <property type="match status" value="1"/>
</dbReference>
<dbReference type="Proteomes" id="UP000199361">
    <property type="component" value="Unassembled WGS sequence"/>
</dbReference>
<dbReference type="RefSeq" id="WP_091093182.1">
    <property type="nucleotide sequence ID" value="NZ_FOHX01000023.1"/>
</dbReference>